<protein>
    <submittedName>
        <fullName evidence="1">Uncharacterized protein</fullName>
    </submittedName>
</protein>
<organism evidence="1">
    <name type="scientific">bioreactor metagenome</name>
    <dbReference type="NCBI Taxonomy" id="1076179"/>
    <lineage>
        <taxon>unclassified sequences</taxon>
        <taxon>metagenomes</taxon>
        <taxon>ecological metagenomes</taxon>
    </lineage>
</organism>
<comment type="caution">
    <text evidence="1">The sequence shown here is derived from an EMBL/GenBank/DDBJ whole genome shotgun (WGS) entry which is preliminary data.</text>
</comment>
<dbReference type="EMBL" id="VSSQ01000010">
    <property type="protein sequence ID" value="MPL59619.1"/>
    <property type="molecule type" value="Genomic_DNA"/>
</dbReference>
<dbReference type="AlphaFoldDB" id="A0A644SY95"/>
<gene>
    <name evidence="1" type="ORF">SDC9_05173</name>
</gene>
<proteinExistence type="predicted"/>
<evidence type="ECO:0000313" key="1">
    <source>
        <dbReference type="EMBL" id="MPL59619.1"/>
    </source>
</evidence>
<sequence>MSDEILVTNSGFAMVSGWHYYNSSRITLTGTVSRYLNGHQCKAQGQIYDTLFTDNNLYMYIDYAIVDNGGWSNSNSVSWEAVNGTAARSIACSTSHAGYVRWRVRWEAYGGDGKTYLDYSAMLTHSAYYVESTSPGTTRGKLLYHLAAWNFTSGFPTLQLNHGTLLNTTCGILAI</sequence>
<accession>A0A644SY95</accession>
<reference evidence="1" key="1">
    <citation type="submission" date="2019-08" db="EMBL/GenBank/DDBJ databases">
        <authorList>
            <person name="Kucharzyk K."/>
            <person name="Murdoch R.W."/>
            <person name="Higgins S."/>
            <person name="Loffler F."/>
        </authorList>
    </citation>
    <scope>NUCLEOTIDE SEQUENCE</scope>
</reference>
<name>A0A644SY95_9ZZZZ</name>